<evidence type="ECO:0000313" key="3">
    <source>
        <dbReference type="Proteomes" id="UP000696184"/>
    </source>
</evidence>
<evidence type="ECO:0000259" key="1">
    <source>
        <dbReference type="Pfam" id="PF13340"/>
    </source>
</evidence>
<proteinExistence type="predicted"/>
<comment type="caution">
    <text evidence="2">The sequence shown here is derived from an EMBL/GenBank/DDBJ whole genome shotgun (WGS) entry which is preliminary data.</text>
</comment>
<keyword evidence="3" id="KW-1185">Reference proteome</keyword>
<protein>
    <submittedName>
        <fullName evidence="2">Transposase</fullName>
    </submittedName>
</protein>
<reference evidence="2 3" key="1">
    <citation type="submission" date="2020-08" db="EMBL/GenBank/DDBJ databases">
        <title>Description of Xenorhabdus lircayensis sp. nov., the symbiotic bacterium associated with the entomopathogenic nematode Steirnernema unicornum.</title>
        <authorList>
            <person name="Castaneda-Alvarez C."/>
            <person name="Prodan S."/>
            <person name="Zamorano A."/>
            <person name="San-Blas E."/>
            <person name="Aballay E."/>
        </authorList>
    </citation>
    <scope>NUCLEOTIDE SEQUENCE [LARGE SCALE GENOMIC DNA]</scope>
    <source>
        <strain evidence="2 3">VLS</strain>
    </source>
</reference>
<dbReference type="Pfam" id="PF13340">
    <property type="entry name" value="DUF4096"/>
    <property type="match status" value="1"/>
</dbReference>
<sequence>MKAFDETRGRYQCVGKSLITLPDQVKYVGKGAGIKAITGGDLIEVDGKYEKQFSTIIKVVVLATNDEPMSFTERNGGIARRRGIFPFNIPVKESEKDPLLSENLFTISRNWLIIQGMRKIYPSDITHEQFAAVQFLLENVRKITKPCTVELYDVFCGVLYALKTGCQWRALPSDYPKWETVYSYFAKWKKPDADGVSVLELALKKADITPERSLMCYLINFKSSFLCRFCS</sequence>
<name>A0ABS0U9G3_9GAMM</name>
<feature type="domain" description="Insertion element IS402-like" evidence="1">
    <location>
        <begin position="126"/>
        <end position="190"/>
    </location>
</feature>
<accession>A0ABS0U9G3</accession>
<dbReference type="PANTHER" id="PTHR30007">
    <property type="entry name" value="PHP DOMAIN PROTEIN"/>
    <property type="match status" value="1"/>
</dbReference>
<organism evidence="2 3">
    <name type="scientific">Xenorhabdus lircayensis</name>
    <dbReference type="NCBI Taxonomy" id="2763499"/>
    <lineage>
        <taxon>Bacteria</taxon>
        <taxon>Pseudomonadati</taxon>
        <taxon>Pseudomonadota</taxon>
        <taxon>Gammaproteobacteria</taxon>
        <taxon>Enterobacterales</taxon>
        <taxon>Morganellaceae</taxon>
        <taxon>Xenorhabdus</taxon>
    </lineage>
</organism>
<dbReference type="InterPro" id="IPR025161">
    <property type="entry name" value="IS402-like_dom"/>
</dbReference>
<dbReference type="Gene3D" id="3.40.50.300">
    <property type="entry name" value="P-loop containing nucleotide triphosphate hydrolases"/>
    <property type="match status" value="1"/>
</dbReference>
<gene>
    <name evidence="2" type="ORF">H8A87_17950</name>
</gene>
<dbReference type="Proteomes" id="UP000696184">
    <property type="component" value="Unassembled WGS sequence"/>
</dbReference>
<evidence type="ECO:0000313" key="2">
    <source>
        <dbReference type="EMBL" id="MBI6550519.1"/>
    </source>
</evidence>
<dbReference type="EMBL" id="JACOII010000065">
    <property type="protein sequence ID" value="MBI6550519.1"/>
    <property type="molecule type" value="Genomic_DNA"/>
</dbReference>
<dbReference type="PANTHER" id="PTHR30007:SF0">
    <property type="entry name" value="TRANSPOSASE"/>
    <property type="match status" value="1"/>
</dbReference>
<dbReference type="InterPro" id="IPR027417">
    <property type="entry name" value="P-loop_NTPase"/>
</dbReference>